<dbReference type="GO" id="GO:0045303">
    <property type="term" value="F:diaminobutyrate-2-oxoglutarate transaminase activity"/>
    <property type="evidence" value="ECO:0007669"/>
    <property type="project" value="UniProtKB-EC"/>
</dbReference>
<dbReference type="HAMAP" id="MF_00834">
    <property type="entry name" value="BioA"/>
    <property type="match status" value="1"/>
</dbReference>
<dbReference type="FunFam" id="3.40.640.10:FF:000004">
    <property type="entry name" value="Acetylornithine aminotransferase"/>
    <property type="match status" value="1"/>
</dbReference>
<feature type="modified residue" description="N6-(pyridoxal phosphate)lysine" evidence="11">
    <location>
        <position position="291"/>
    </location>
</feature>
<evidence type="ECO:0000313" key="13">
    <source>
        <dbReference type="Proteomes" id="UP000368474"/>
    </source>
</evidence>
<evidence type="ECO:0000256" key="6">
    <source>
        <dbReference type="ARBA" id="ARBA00022691"/>
    </source>
</evidence>
<feature type="binding site" evidence="11">
    <location>
        <position position="262"/>
    </location>
    <ligand>
        <name>pyridoxal 5'-phosphate</name>
        <dbReference type="ChEBI" id="CHEBI:597326"/>
    </ligand>
</feature>
<dbReference type="GO" id="GO:0030170">
    <property type="term" value="F:pyridoxal phosphate binding"/>
    <property type="evidence" value="ECO:0007669"/>
    <property type="project" value="UniProtKB-UniRule"/>
</dbReference>
<evidence type="ECO:0000256" key="3">
    <source>
        <dbReference type="ARBA" id="ARBA00005063"/>
    </source>
</evidence>
<sequence>MDAFPRPPAGPGNLAARSLRQVWHPCTQMKQQAKLPLVALSHGEGPWLVDTDGERYLDAISSWWVNLFGHANPRINAALVDQLGRLEHAMLAGFTHEPVVALAERLSALTGGVLGHAFFASDGASAVEIALKMSFHAWRNQGHDDKREFVCVRHGYHGETLGALAVTDVALFRDAYDPLLRHAHVVASPDARNARDGESGVDVAHRAAAELEALLVRREGRIAAVIVEPLVQCAAGMAMHDPEYLRRVRALCDRHGAHLIADEIAVGCGRTGTFFACEHAGIWPDLLTLSKGISGGYLPLSLVLSRDAIFDAFYDDDTARGFLHSHSYTGNPLACRAALATLDIFADDDVLAVNALRARRLSDALAPLANDPRAKHFRQRGMIWAFDAEVPQAAEAVRAFSLRFYTEARARGVLLRPIGNTVYLMPPYVLDDATIDWLASRTMAAFDATMRDLGSHRHGGTAVKFGKEQAA</sequence>
<keyword evidence="7 11" id="KW-0093">Biotin biosynthesis</keyword>
<name>A0A5E4T8S1_9BURK</name>
<dbReference type="Pfam" id="PF00202">
    <property type="entry name" value="Aminotran_3"/>
    <property type="match status" value="1"/>
</dbReference>
<dbReference type="NCBIfam" id="NF004624">
    <property type="entry name" value="PRK05964.1"/>
    <property type="match status" value="1"/>
</dbReference>
<evidence type="ECO:0000313" key="12">
    <source>
        <dbReference type="EMBL" id="VVD83343.1"/>
    </source>
</evidence>
<comment type="catalytic activity">
    <reaction evidence="9 11">
        <text>(8S)-8-amino-7-oxononanoate + S-adenosyl-L-methionine = S-adenosyl-4-methylsulfanyl-2-oxobutanoate + (7R,8S)-7,8-diammoniononanoate</text>
        <dbReference type="Rhea" id="RHEA:16861"/>
        <dbReference type="ChEBI" id="CHEBI:16490"/>
        <dbReference type="ChEBI" id="CHEBI:59789"/>
        <dbReference type="ChEBI" id="CHEBI:149468"/>
        <dbReference type="ChEBI" id="CHEBI:149469"/>
        <dbReference type="EC" id="2.6.1.62"/>
    </reaction>
</comment>
<dbReference type="SUPFAM" id="SSF53383">
    <property type="entry name" value="PLP-dependent transferases"/>
    <property type="match status" value="1"/>
</dbReference>
<dbReference type="GO" id="GO:0004015">
    <property type="term" value="F:adenosylmethionine-8-amino-7-oxononanoate transaminase activity"/>
    <property type="evidence" value="ECO:0007669"/>
    <property type="project" value="UniProtKB-UniRule"/>
</dbReference>
<comment type="function">
    <text evidence="11">Catalyzes the transfer of the alpha-amino group from S-adenosyl-L-methionine (SAM) to 7-keto-8-aminopelargonic acid (KAPA) to form 7,8-diaminopelargonic acid (DAPA). It is the only aminotransferase known to utilize SAM as an amino donor.</text>
</comment>
<dbReference type="CDD" id="cd00610">
    <property type="entry name" value="OAT_like"/>
    <property type="match status" value="1"/>
</dbReference>
<dbReference type="RefSeq" id="WP_150565951.1">
    <property type="nucleotide sequence ID" value="NZ_CABPSD010000002.1"/>
</dbReference>
<comment type="subcellular location">
    <subcellularLocation>
        <location evidence="11">Cytoplasm</location>
    </subcellularLocation>
</comment>
<evidence type="ECO:0000256" key="10">
    <source>
        <dbReference type="ARBA" id="ARBA00049111"/>
    </source>
</evidence>
<feature type="binding site" evidence="11">
    <location>
        <position position="156"/>
    </location>
    <ligand>
        <name>substrate</name>
    </ligand>
</feature>
<keyword evidence="4 11" id="KW-0032">Aminotransferase</keyword>
<dbReference type="InterPro" id="IPR015421">
    <property type="entry name" value="PyrdxlP-dep_Trfase_major"/>
</dbReference>
<feature type="site" description="Participates in the substrate recognition with KAPA and in a stacking interaction with the adenine ring of SAM" evidence="11">
    <location>
        <position position="26"/>
    </location>
</feature>
<comment type="catalytic activity">
    <reaction evidence="10">
        <text>L-2,4-diaminobutanoate + 2-oxoglutarate = L-aspartate 4-semialdehyde + L-glutamate</text>
        <dbReference type="Rhea" id="RHEA:11160"/>
        <dbReference type="ChEBI" id="CHEBI:16810"/>
        <dbReference type="ChEBI" id="CHEBI:29985"/>
        <dbReference type="ChEBI" id="CHEBI:58761"/>
        <dbReference type="ChEBI" id="CHEBI:537519"/>
        <dbReference type="EC" id="2.6.1.76"/>
    </reaction>
</comment>
<dbReference type="EC" id="2.6.1.62" evidence="11"/>
<dbReference type="InterPro" id="IPR005815">
    <property type="entry name" value="BioA"/>
</dbReference>
<evidence type="ECO:0000256" key="8">
    <source>
        <dbReference type="ARBA" id="ARBA00022898"/>
    </source>
</evidence>
<feature type="binding site" evidence="11">
    <location>
        <position position="291"/>
    </location>
    <ligand>
        <name>substrate</name>
    </ligand>
</feature>
<proteinExistence type="inferred from homology"/>
<dbReference type="Gene3D" id="3.40.640.10">
    <property type="entry name" value="Type I PLP-dependent aspartate aminotransferase-like (Major domain)"/>
    <property type="match status" value="1"/>
</dbReference>
<dbReference type="Proteomes" id="UP000368474">
    <property type="component" value="Unassembled WGS sequence"/>
</dbReference>
<feature type="binding site" evidence="11">
    <location>
        <begin position="123"/>
        <end position="124"/>
    </location>
    <ligand>
        <name>pyridoxal 5'-phosphate</name>
        <dbReference type="ChEBI" id="CHEBI:597326"/>
    </ligand>
</feature>
<dbReference type="NCBIfam" id="TIGR00508">
    <property type="entry name" value="bioA"/>
    <property type="match status" value="1"/>
</dbReference>
<feature type="binding site" evidence="11">
    <location>
        <position position="63"/>
    </location>
    <ligand>
        <name>substrate</name>
    </ligand>
</feature>
<comment type="pathway">
    <text evidence="3 11">Cofactor biosynthesis; biotin biosynthesis; 7,8-diaminononanoate from 8-amino-7-oxononanoate (SAM route): step 1/1.</text>
</comment>
<keyword evidence="13" id="KW-1185">Reference proteome</keyword>
<keyword evidence="5 11" id="KW-0808">Transferase</keyword>
<dbReference type="InterPro" id="IPR015422">
    <property type="entry name" value="PyrdxlP-dep_Trfase_small"/>
</dbReference>
<gene>
    <name evidence="11" type="primary">bioA</name>
    <name evidence="12" type="ORF">PMO31116_01214</name>
</gene>
<evidence type="ECO:0000256" key="9">
    <source>
        <dbReference type="ARBA" id="ARBA00048449"/>
    </source>
</evidence>
<comment type="cofactor">
    <cofactor evidence="1 11">
        <name>pyridoxal 5'-phosphate</name>
        <dbReference type="ChEBI" id="CHEBI:597326"/>
    </cofactor>
</comment>
<comment type="pathway">
    <text evidence="2">Amine and polyamine biosynthesis; ectoine biosynthesis; L-ectoine from L-aspartate 4-semialdehyde: step 1/3.</text>
</comment>
<comment type="subunit">
    <text evidence="11">Homodimer.</text>
</comment>
<organism evidence="12 13">
    <name type="scientific">Pandoraea morbifera</name>
    <dbReference type="NCBI Taxonomy" id="2508300"/>
    <lineage>
        <taxon>Bacteria</taxon>
        <taxon>Pseudomonadati</taxon>
        <taxon>Pseudomonadota</taxon>
        <taxon>Betaproteobacteria</taxon>
        <taxon>Burkholderiales</taxon>
        <taxon>Burkholderiaceae</taxon>
        <taxon>Pandoraea</taxon>
    </lineage>
</organism>
<dbReference type="PANTHER" id="PTHR42684">
    <property type="entry name" value="ADENOSYLMETHIONINE-8-AMINO-7-OXONONANOATE AMINOTRANSFERASE"/>
    <property type="match status" value="1"/>
</dbReference>
<dbReference type="InterPro" id="IPR005814">
    <property type="entry name" value="Aminotrans_3"/>
</dbReference>
<reference evidence="12 13" key="1">
    <citation type="submission" date="2019-08" db="EMBL/GenBank/DDBJ databases">
        <authorList>
            <person name="Peeters C."/>
        </authorList>
    </citation>
    <scope>NUCLEOTIDE SEQUENCE [LARGE SCALE GENOMIC DNA]</scope>
    <source>
        <strain evidence="12 13">LMG 31116</strain>
    </source>
</reference>
<keyword evidence="6 11" id="KW-0949">S-adenosyl-L-methionine</keyword>
<keyword evidence="8 11" id="KW-0663">Pyridoxal phosphate</keyword>
<dbReference type="InterPro" id="IPR015424">
    <property type="entry name" value="PyrdxlP-dep_Trfase"/>
</dbReference>
<dbReference type="PROSITE" id="PS00600">
    <property type="entry name" value="AA_TRANSFER_CLASS_3"/>
    <property type="match status" value="1"/>
</dbReference>
<feature type="binding site" evidence="11">
    <location>
        <begin position="326"/>
        <end position="327"/>
    </location>
    <ligand>
        <name>pyridoxal 5'-phosphate</name>
        <dbReference type="ChEBI" id="CHEBI:597326"/>
    </ligand>
</feature>
<feature type="binding site" evidence="11">
    <location>
        <position position="416"/>
    </location>
    <ligand>
        <name>substrate</name>
    </ligand>
</feature>
<evidence type="ECO:0000256" key="2">
    <source>
        <dbReference type="ARBA" id="ARBA00004946"/>
    </source>
</evidence>
<evidence type="ECO:0000256" key="11">
    <source>
        <dbReference type="HAMAP-Rule" id="MF_00834"/>
    </source>
</evidence>
<dbReference type="PANTHER" id="PTHR42684:SF17">
    <property type="entry name" value="ADENOSYLMETHIONINE-8-AMINO-7-OXONONANOATE AMINOTRANSFERASE"/>
    <property type="match status" value="1"/>
</dbReference>
<evidence type="ECO:0000256" key="5">
    <source>
        <dbReference type="ARBA" id="ARBA00022679"/>
    </source>
</evidence>
<evidence type="ECO:0000256" key="1">
    <source>
        <dbReference type="ARBA" id="ARBA00001933"/>
    </source>
</evidence>
<dbReference type="Gene3D" id="3.90.1150.10">
    <property type="entry name" value="Aspartate Aminotransferase, domain 1"/>
    <property type="match status" value="1"/>
</dbReference>
<comment type="similarity">
    <text evidence="11">Belongs to the class-III pyridoxal-phosphate-dependent aminotransferase family. BioA subfamily.</text>
</comment>
<dbReference type="InterPro" id="IPR049704">
    <property type="entry name" value="Aminotrans_3_PPA_site"/>
</dbReference>
<keyword evidence="11" id="KW-0963">Cytoplasm</keyword>
<evidence type="ECO:0000256" key="7">
    <source>
        <dbReference type="ARBA" id="ARBA00022756"/>
    </source>
</evidence>
<dbReference type="UniPathway" id="UPA00078">
    <property type="reaction ID" value="UER00160"/>
</dbReference>
<dbReference type="GO" id="GO:0005737">
    <property type="term" value="C:cytoplasm"/>
    <property type="evidence" value="ECO:0007669"/>
    <property type="project" value="UniProtKB-SubCell"/>
</dbReference>
<feature type="binding site" evidence="11">
    <location>
        <position position="325"/>
    </location>
    <ligand>
        <name>substrate</name>
    </ligand>
</feature>
<accession>A0A5E4T8S1</accession>
<evidence type="ECO:0000256" key="4">
    <source>
        <dbReference type="ARBA" id="ARBA00022576"/>
    </source>
</evidence>
<dbReference type="EMBL" id="CABPSD010000002">
    <property type="protein sequence ID" value="VVD83343.1"/>
    <property type="molecule type" value="Genomic_DNA"/>
</dbReference>
<dbReference type="PIRSF" id="PIRSF000521">
    <property type="entry name" value="Transaminase_4ab_Lys_Orn"/>
    <property type="match status" value="1"/>
</dbReference>
<dbReference type="GO" id="GO:0009102">
    <property type="term" value="P:biotin biosynthetic process"/>
    <property type="evidence" value="ECO:0007669"/>
    <property type="project" value="UniProtKB-UniRule"/>
</dbReference>
<dbReference type="AlphaFoldDB" id="A0A5E4T8S1"/>
<protein>
    <recommendedName>
        <fullName evidence="11">Adenosylmethionine-8-amino-7-oxononanoate aminotransferase</fullName>
        <ecNumber evidence="11">2.6.1.62</ecNumber>
    </recommendedName>
    <alternativeName>
        <fullName evidence="11">7,8-diamino-pelargonic acid aminotransferase</fullName>
        <shortName evidence="11">DAPA AT</shortName>
        <shortName evidence="11">DAPA aminotransferase</shortName>
    </alternativeName>
    <alternativeName>
        <fullName evidence="11">7,8-diaminononanoate synthase</fullName>
        <shortName evidence="11">DANS</shortName>
    </alternativeName>
    <alternativeName>
        <fullName evidence="11">Diaminopelargonic acid synthase</fullName>
    </alternativeName>
</protein>